<dbReference type="Proteomes" id="UP001500307">
    <property type="component" value="Unassembled WGS sequence"/>
</dbReference>
<evidence type="ECO:0000256" key="3">
    <source>
        <dbReference type="ARBA" id="ARBA00023163"/>
    </source>
</evidence>
<proteinExistence type="predicted"/>
<feature type="domain" description="HTH hxlR-type" evidence="4">
    <location>
        <begin position="19"/>
        <end position="118"/>
    </location>
</feature>
<evidence type="ECO:0000256" key="1">
    <source>
        <dbReference type="ARBA" id="ARBA00023015"/>
    </source>
</evidence>
<sequence>MSERAAELRRYQQIPEAECRTFTDALELVGRRWTGAILLAAMRGARRFSEYRAMVDGISDRLLAQRLKELAADGLLERSVIPSTPVQIRYAPTADGRELMAVLQPLVSWSHRRRSAGPA</sequence>
<protein>
    <submittedName>
        <fullName evidence="5">Helix-turn-helix domain-containing protein</fullName>
    </submittedName>
</protein>
<dbReference type="SUPFAM" id="SSF46785">
    <property type="entry name" value="Winged helix' DNA-binding domain"/>
    <property type="match status" value="1"/>
</dbReference>
<dbReference type="EMBL" id="BAABGU010000052">
    <property type="protein sequence ID" value="GAA4579829.1"/>
    <property type="molecule type" value="Genomic_DNA"/>
</dbReference>
<evidence type="ECO:0000313" key="5">
    <source>
        <dbReference type="EMBL" id="GAA4579829.1"/>
    </source>
</evidence>
<dbReference type="PANTHER" id="PTHR33204:SF37">
    <property type="entry name" value="HTH-TYPE TRANSCRIPTIONAL REGULATOR YODB"/>
    <property type="match status" value="1"/>
</dbReference>
<dbReference type="Gene3D" id="1.10.10.10">
    <property type="entry name" value="Winged helix-like DNA-binding domain superfamily/Winged helix DNA-binding domain"/>
    <property type="match status" value="1"/>
</dbReference>
<keyword evidence="6" id="KW-1185">Reference proteome</keyword>
<dbReference type="InterPro" id="IPR036388">
    <property type="entry name" value="WH-like_DNA-bd_sf"/>
</dbReference>
<dbReference type="InterPro" id="IPR036390">
    <property type="entry name" value="WH_DNA-bd_sf"/>
</dbReference>
<dbReference type="Pfam" id="PF01638">
    <property type="entry name" value="HxlR"/>
    <property type="match status" value="1"/>
</dbReference>
<evidence type="ECO:0000313" key="6">
    <source>
        <dbReference type="Proteomes" id="UP001500307"/>
    </source>
</evidence>
<name>A0ABP8T1P9_9ACTN</name>
<accession>A0ABP8T1P9</accession>
<keyword evidence="3" id="KW-0804">Transcription</keyword>
<organism evidence="5 6">
    <name type="scientific">Micromonospora coerulea</name>
    <dbReference type="NCBI Taxonomy" id="47856"/>
    <lineage>
        <taxon>Bacteria</taxon>
        <taxon>Bacillati</taxon>
        <taxon>Actinomycetota</taxon>
        <taxon>Actinomycetes</taxon>
        <taxon>Micromonosporales</taxon>
        <taxon>Micromonosporaceae</taxon>
        <taxon>Micromonospora</taxon>
    </lineage>
</organism>
<keyword evidence="1" id="KW-0805">Transcription regulation</keyword>
<dbReference type="RefSeq" id="WP_346124857.1">
    <property type="nucleotide sequence ID" value="NZ_BAABGU010000052.1"/>
</dbReference>
<comment type="caution">
    <text evidence="5">The sequence shown here is derived from an EMBL/GenBank/DDBJ whole genome shotgun (WGS) entry which is preliminary data.</text>
</comment>
<gene>
    <name evidence="5" type="ORF">GCM10023176_58360</name>
</gene>
<dbReference type="InterPro" id="IPR002577">
    <property type="entry name" value="HTH_HxlR"/>
</dbReference>
<dbReference type="PANTHER" id="PTHR33204">
    <property type="entry name" value="TRANSCRIPTIONAL REGULATOR, MARR FAMILY"/>
    <property type="match status" value="1"/>
</dbReference>
<evidence type="ECO:0000256" key="2">
    <source>
        <dbReference type="ARBA" id="ARBA00023125"/>
    </source>
</evidence>
<dbReference type="PROSITE" id="PS51118">
    <property type="entry name" value="HTH_HXLR"/>
    <property type="match status" value="1"/>
</dbReference>
<keyword evidence="2" id="KW-0238">DNA-binding</keyword>
<reference evidence="6" key="1">
    <citation type="journal article" date="2019" name="Int. J. Syst. Evol. Microbiol.">
        <title>The Global Catalogue of Microorganisms (GCM) 10K type strain sequencing project: providing services to taxonomists for standard genome sequencing and annotation.</title>
        <authorList>
            <consortium name="The Broad Institute Genomics Platform"/>
            <consortium name="The Broad Institute Genome Sequencing Center for Infectious Disease"/>
            <person name="Wu L."/>
            <person name="Ma J."/>
        </authorList>
    </citation>
    <scope>NUCLEOTIDE SEQUENCE [LARGE SCALE GENOMIC DNA]</scope>
    <source>
        <strain evidence="6">JCM 3175</strain>
    </source>
</reference>
<evidence type="ECO:0000259" key="4">
    <source>
        <dbReference type="PROSITE" id="PS51118"/>
    </source>
</evidence>